<evidence type="ECO:0000259" key="4">
    <source>
        <dbReference type="PROSITE" id="PS50238"/>
    </source>
</evidence>
<feature type="compositionally biased region" description="Acidic residues" evidence="3">
    <location>
        <begin position="317"/>
        <end position="330"/>
    </location>
</feature>
<dbReference type="PROSITE" id="PS50238">
    <property type="entry name" value="RHOGAP"/>
    <property type="match status" value="1"/>
</dbReference>
<name>A0A8B8CSL0_CRAVI</name>
<keyword evidence="5" id="KW-1185">Reference proteome</keyword>
<evidence type="ECO:0000313" key="6">
    <source>
        <dbReference type="RefSeq" id="XP_022318827.1"/>
    </source>
</evidence>
<dbReference type="SUPFAM" id="SSF48350">
    <property type="entry name" value="GTPase activation domain, GAP"/>
    <property type="match status" value="1"/>
</dbReference>
<dbReference type="PANTHER" id="PTHR15228">
    <property type="entry name" value="SPERMATHECAL PHYSIOLOGY VARIANT"/>
    <property type="match status" value="1"/>
</dbReference>
<reference evidence="6" key="1">
    <citation type="submission" date="2025-08" db="UniProtKB">
        <authorList>
            <consortium name="RefSeq"/>
        </authorList>
    </citation>
    <scope>IDENTIFICATION</scope>
    <source>
        <tissue evidence="6">Whole sample</tissue>
    </source>
</reference>
<keyword evidence="2" id="KW-0175">Coiled coil</keyword>
<proteinExistence type="predicted"/>
<dbReference type="GO" id="GO:0051056">
    <property type="term" value="P:regulation of small GTPase mediated signal transduction"/>
    <property type="evidence" value="ECO:0007669"/>
    <property type="project" value="UniProtKB-ARBA"/>
</dbReference>
<feature type="domain" description="Rho-GAP" evidence="4">
    <location>
        <begin position="12"/>
        <end position="213"/>
    </location>
</feature>
<dbReference type="Pfam" id="PF00620">
    <property type="entry name" value="RhoGAP"/>
    <property type="match status" value="1"/>
</dbReference>
<dbReference type="Gene3D" id="1.10.555.10">
    <property type="entry name" value="Rho GTPase activation protein"/>
    <property type="match status" value="1"/>
</dbReference>
<dbReference type="AlphaFoldDB" id="A0A8B8CSL0"/>
<dbReference type="GeneID" id="111121729"/>
<dbReference type="InterPro" id="IPR051025">
    <property type="entry name" value="RhoGAP"/>
</dbReference>
<feature type="region of interest" description="Disordered" evidence="3">
    <location>
        <begin position="266"/>
        <end position="337"/>
    </location>
</feature>
<evidence type="ECO:0000256" key="3">
    <source>
        <dbReference type="SAM" id="MobiDB-lite"/>
    </source>
</evidence>
<evidence type="ECO:0000256" key="1">
    <source>
        <dbReference type="ARBA" id="ARBA00022468"/>
    </source>
</evidence>
<sequence>MYSSFGGAIFGQSLEETMAYEHKLGRKLPYLMEECVNFLTNNGLDVEGIFRLPGRNLLIKELKERFDSAERVVFDSEEVDVHTVASLLKLYLRELPQSVIPADYYQKFMNIALRFQSAQTPDDKHKAIFDLRENITDIPADNFNVLAFLCKFLALVSRNSEVNKMTVLNIATVFGPNIIRNVSEADSAELLMATADITQQLVFMMIEYEKEVFVVKQLDTVPVGNLLDLDPDDSTIVLKPTSLNLMDCITRELFGSGDNNLNCQNLNQLSFDESPSPEDKPVPPVRRKKMGNRRGENRKVVISAPGEELETHFPVEESPDPENQESETTESELTNGRTFMEEMQEKDIRSKFELLEQENKDLQEMKVKQDVKINEMRMKIARLERYIKELSTSNSVIVQRYEARISTMDIAHRTTIKGLQDKVAAEKKSTDEAVKRVMILQTQLQHYHLKYGEIPE</sequence>
<dbReference type="GO" id="GO:0005096">
    <property type="term" value="F:GTPase activator activity"/>
    <property type="evidence" value="ECO:0007669"/>
    <property type="project" value="UniProtKB-KW"/>
</dbReference>
<dbReference type="SMART" id="SM00324">
    <property type="entry name" value="RhoGAP"/>
    <property type="match status" value="1"/>
</dbReference>
<dbReference type="InterPro" id="IPR008936">
    <property type="entry name" value="Rho_GTPase_activation_prot"/>
</dbReference>
<dbReference type="Proteomes" id="UP000694844">
    <property type="component" value="Chromosome 2"/>
</dbReference>
<organism evidence="5 6">
    <name type="scientific">Crassostrea virginica</name>
    <name type="common">Eastern oyster</name>
    <dbReference type="NCBI Taxonomy" id="6565"/>
    <lineage>
        <taxon>Eukaryota</taxon>
        <taxon>Metazoa</taxon>
        <taxon>Spiralia</taxon>
        <taxon>Lophotrochozoa</taxon>
        <taxon>Mollusca</taxon>
        <taxon>Bivalvia</taxon>
        <taxon>Autobranchia</taxon>
        <taxon>Pteriomorphia</taxon>
        <taxon>Ostreida</taxon>
        <taxon>Ostreoidea</taxon>
        <taxon>Ostreidae</taxon>
        <taxon>Crassostrea</taxon>
    </lineage>
</organism>
<dbReference type="PANTHER" id="PTHR15228:SF24">
    <property type="entry name" value="RHO-GAP DOMAIN-CONTAINING PROTEIN"/>
    <property type="match status" value="1"/>
</dbReference>
<dbReference type="RefSeq" id="XP_022318827.1">
    <property type="nucleotide sequence ID" value="XM_022463119.1"/>
</dbReference>
<keyword evidence="1" id="KW-0343">GTPase activation</keyword>
<dbReference type="InterPro" id="IPR000198">
    <property type="entry name" value="RhoGAP_dom"/>
</dbReference>
<dbReference type="GO" id="GO:0007165">
    <property type="term" value="P:signal transduction"/>
    <property type="evidence" value="ECO:0007669"/>
    <property type="project" value="InterPro"/>
</dbReference>
<feature type="coiled-coil region" evidence="2">
    <location>
        <begin position="345"/>
        <end position="393"/>
    </location>
</feature>
<gene>
    <name evidence="6" type="primary">LOC111121729</name>
</gene>
<evidence type="ECO:0000313" key="5">
    <source>
        <dbReference type="Proteomes" id="UP000694844"/>
    </source>
</evidence>
<evidence type="ECO:0000256" key="2">
    <source>
        <dbReference type="SAM" id="Coils"/>
    </source>
</evidence>
<dbReference type="OrthoDB" id="185175at2759"/>
<accession>A0A8B8CSL0</accession>
<protein>
    <submittedName>
        <fullName evidence="6">Rho GTPase-activating protein 24-like isoform X3</fullName>
    </submittedName>
</protein>